<feature type="transmembrane region" description="Helical" evidence="10">
    <location>
        <begin position="388"/>
        <end position="411"/>
    </location>
</feature>
<evidence type="ECO:0000256" key="1">
    <source>
        <dbReference type="ARBA" id="ARBA00012513"/>
    </source>
</evidence>
<dbReference type="InterPro" id="IPR000719">
    <property type="entry name" value="Prot_kinase_dom"/>
</dbReference>
<comment type="caution">
    <text evidence="13">The sequence shown here is derived from an EMBL/GenBank/DDBJ whole genome shotgun (WGS) entry which is preliminary data.</text>
</comment>
<dbReference type="EMBL" id="BAABAL010000009">
    <property type="protein sequence ID" value="GAA4006831.1"/>
    <property type="molecule type" value="Genomic_DNA"/>
</dbReference>
<keyword evidence="6" id="KW-0067">ATP-binding</keyword>
<dbReference type="Proteomes" id="UP001501747">
    <property type="component" value="Unassembled WGS sequence"/>
</dbReference>
<keyword evidence="10" id="KW-0812">Transmembrane</keyword>
<sequence length="682" mass="72898">MESRGAELSGTLLERRYRIDTMIARGGMSSVYLGLDTRLERPVAIKVMDSRLSGDRSFLDRLEREARTAARLHHPSVVGVYDQGVDHREDGEIAYLVMEYIEGGTLRDVLHERGELPIPLALSVLEPILAALAAAHEAALVHRDIKPENVLIGRGGTVKVGDFGLVKAIAGAGTTSDSVILGTVAYLAPEQVATGAADARSDVYSAGLVLFEMLTGTPPYTGDTALSVAYRHVNNDVPAPSTLRQGIPAELDELVVRATRRDPSVRPSDATAFLNELRRVRSALGLHPVPVPVPPSKVAAKLPSYKPARDDDPPTEQITAITDYTDGPTVVKPRQQPASAGPMGTRTMNRSDLPAMPQHPPPAEAEPEPAQQQQPSKRQRERARGKRLALIWSIVIMVLVAGVGGTAWWLASGRFTDVPVLAGQTLVKAQERLRTADLVAKVVHEPHDEVPIDEVIRSDPQSGSKMLRGNEVTVIVSSGLPEVPRVVAGASLTDAEQAIREAKLQPAQNASVNDYSVEVPEGFVLRLVPDPGVKLKVGSPVTIALSKGKPPVAVPAVAGMTKETAYAELRRLGFEPEDGGQDFSADYEAGRVARTDPPAGTKLDSKSSRRVKVLLSNAITVPNVTNQKASDAAKTLREKGLDVEVRHVLPGGGRDDATVVSQSAAPGTRVKPGTKVVLTCLF</sequence>
<dbReference type="Gene3D" id="3.30.200.20">
    <property type="entry name" value="Phosphorylase Kinase, domain 1"/>
    <property type="match status" value="1"/>
</dbReference>
<feature type="domain" description="PASTA" evidence="12">
    <location>
        <begin position="479"/>
        <end position="547"/>
    </location>
</feature>
<protein>
    <recommendedName>
        <fullName evidence="1">non-specific serine/threonine protein kinase</fullName>
        <ecNumber evidence="1">2.7.11.1</ecNumber>
    </recommendedName>
</protein>
<dbReference type="Pfam" id="PF03793">
    <property type="entry name" value="PASTA"/>
    <property type="match status" value="4"/>
</dbReference>
<evidence type="ECO:0000256" key="6">
    <source>
        <dbReference type="ARBA" id="ARBA00022840"/>
    </source>
</evidence>
<feature type="domain" description="PASTA" evidence="12">
    <location>
        <begin position="412"/>
        <end position="478"/>
    </location>
</feature>
<evidence type="ECO:0000256" key="7">
    <source>
        <dbReference type="ARBA" id="ARBA00047899"/>
    </source>
</evidence>
<evidence type="ECO:0000256" key="3">
    <source>
        <dbReference type="ARBA" id="ARBA00022679"/>
    </source>
</evidence>
<dbReference type="SUPFAM" id="SSF54184">
    <property type="entry name" value="Penicillin-binding protein 2x (pbp-2x), c-terminal domain"/>
    <property type="match status" value="1"/>
</dbReference>
<accession>A0ABP7S5H9</accession>
<dbReference type="PANTHER" id="PTHR43289">
    <property type="entry name" value="MITOGEN-ACTIVATED PROTEIN KINASE KINASE KINASE 20-RELATED"/>
    <property type="match status" value="1"/>
</dbReference>
<feature type="region of interest" description="Disordered" evidence="9">
    <location>
        <begin position="302"/>
        <end position="382"/>
    </location>
</feature>
<dbReference type="PANTHER" id="PTHR43289:SF34">
    <property type="entry name" value="SERINE_THREONINE-PROTEIN KINASE YBDM-RELATED"/>
    <property type="match status" value="1"/>
</dbReference>
<feature type="domain" description="PASTA" evidence="12">
    <location>
        <begin position="548"/>
        <end position="617"/>
    </location>
</feature>
<comment type="catalytic activity">
    <reaction evidence="8">
        <text>L-seryl-[protein] + ATP = O-phospho-L-seryl-[protein] + ADP + H(+)</text>
        <dbReference type="Rhea" id="RHEA:17989"/>
        <dbReference type="Rhea" id="RHEA-COMP:9863"/>
        <dbReference type="Rhea" id="RHEA-COMP:11604"/>
        <dbReference type="ChEBI" id="CHEBI:15378"/>
        <dbReference type="ChEBI" id="CHEBI:29999"/>
        <dbReference type="ChEBI" id="CHEBI:30616"/>
        <dbReference type="ChEBI" id="CHEBI:83421"/>
        <dbReference type="ChEBI" id="CHEBI:456216"/>
        <dbReference type="EC" id="2.7.11.1"/>
    </reaction>
</comment>
<dbReference type="GO" id="GO:0016301">
    <property type="term" value="F:kinase activity"/>
    <property type="evidence" value="ECO:0007669"/>
    <property type="project" value="UniProtKB-KW"/>
</dbReference>
<dbReference type="Pfam" id="PF00069">
    <property type="entry name" value="Pkinase"/>
    <property type="match status" value="1"/>
</dbReference>
<dbReference type="SMART" id="SM00220">
    <property type="entry name" value="S_TKc"/>
    <property type="match status" value="1"/>
</dbReference>
<evidence type="ECO:0000256" key="4">
    <source>
        <dbReference type="ARBA" id="ARBA00022741"/>
    </source>
</evidence>
<keyword evidence="3" id="KW-0808">Transferase</keyword>
<evidence type="ECO:0000256" key="9">
    <source>
        <dbReference type="SAM" id="MobiDB-lite"/>
    </source>
</evidence>
<keyword evidence="4" id="KW-0547">Nucleotide-binding</keyword>
<evidence type="ECO:0000256" key="10">
    <source>
        <dbReference type="SAM" id="Phobius"/>
    </source>
</evidence>
<organism evidence="13 14">
    <name type="scientific">Allokutzneria multivorans</name>
    <dbReference type="NCBI Taxonomy" id="1142134"/>
    <lineage>
        <taxon>Bacteria</taxon>
        <taxon>Bacillati</taxon>
        <taxon>Actinomycetota</taxon>
        <taxon>Actinomycetes</taxon>
        <taxon>Pseudonocardiales</taxon>
        <taxon>Pseudonocardiaceae</taxon>
        <taxon>Allokutzneria</taxon>
    </lineage>
</organism>
<keyword evidence="14" id="KW-1185">Reference proteome</keyword>
<evidence type="ECO:0000256" key="8">
    <source>
        <dbReference type="ARBA" id="ARBA00048679"/>
    </source>
</evidence>
<feature type="domain" description="Protein kinase" evidence="11">
    <location>
        <begin position="17"/>
        <end position="290"/>
    </location>
</feature>
<dbReference type="NCBIfam" id="NF033483">
    <property type="entry name" value="PknB_PASTA_kin"/>
    <property type="match status" value="1"/>
</dbReference>
<feature type="domain" description="PASTA" evidence="12">
    <location>
        <begin position="618"/>
        <end position="682"/>
    </location>
</feature>
<gene>
    <name evidence="13" type="primary">pknB_2</name>
    <name evidence="13" type="ORF">GCM10022247_30740</name>
</gene>
<dbReference type="InterPro" id="IPR008271">
    <property type="entry name" value="Ser/Thr_kinase_AS"/>
</dbReference>
<dbReference type="CDD" id="cd14014">
    <property type="entry name" value="STKc_PknB_like"/>
    <property type="match status" value="1"/>
</dbReference>
<dbReference type="SMART" id="SM00740">
    <property type="entry name" value="PASTA"/>
    <property type="match status" value="4"/>
</dbReference>
<dbReference type="SUPFAM" id="SSF56112">
    <property type="entry name" value="Protein kinase-like (PK-like)"/>
    <property type="match status" value="1"/>
</dbReference>
<dbReference type="Gene3D" id="3.30.10.20">
    <property type="match status" value="4"/>
</dbReference>
<dbReference type="EC" id="2.7.11.1" evidence="1"/>
<comment type="catalytic activity">
    <reaction evidence="7">
        <text>L-threonyl-[protein] + ATP = O-phospho-L-threonyl-[protein] + ADP + H(+)</text>
        <dbReference type="Rhea" id="RHEA:46608"/>
        <dbReference type="Rhea" id="RHEA-COMP:11060"/>
        <dbReference type="Rhea" id="RHEA-COMP:11605"/>
        <dbReference type="ChEBI" id="CHEBI:15378"/>
        <dbReference type="ChEBI" id="CHEBI:30013"/>
        <dbReference type="ChEBI" id="CHEBI:30616"/>
        <dbReference type="ChEBI" id="CHEBI:61977"/>
        <dbReference type="ChEBI" id="CHEBI:456216"/>
        <dbReference type="EC" id="2.7.11.1"/>
    </reaction>
</comment>
<dbReference type="CDD" id="cd06577">
    <property type="entry name" value="PASTA_pknB"/>
    <property type="match status" value="4"/>
</dbReference>
<evidence type="ECO:0000313" key="14">
    <source>
        <dbReference type="Proteomes" id="UP001501747"/>
    </source>
</evidence>
<dbReference type="InterPro" id="IPR005543">
    <property type="entry name" value="PASTA_dom"/>
</dbReference>
<dbReference type="PROSITE" id="PS50011">
    <property type="entry name" value="PROTEIN_KINASE_DOM"/>
    <property type="match status" value="1"/>
</dbReference>
<dbReference type="PROSITE" id="PS00108">
    <property type="entry name" value="PROTEIN_KINASE_ST"/>
    <property type="match status" value="1"/>
</dbReference>
<keyword evidence="2" id="KW-0723">Serine/threonine-protein kinase</keyword>
<dbReference type="Gene3D" id="1.10.510.10">
    <property type="entry name" value="Transferase(Phosphotransferase) domain 1"/>
    <property type="match status" value="1"/>
</dbReference>
<dbReference type="InterPro" id="IPR011009">
    <property type="entry name" value="Kinase-like_dom_sf"/>
</dbReference>
<keyword evidence="10" id="KW-1133">Transmembrane helix</keyword>
<dbReference type="PROSITE" id="PS51178">
    <property type="entry name" value="PASTA"/>
    <property type="match status" value="4"/>
</dbReference>
<evidence type="ECO:0000256" key="2">
    <source>
        <dbReference type="ARBA" id="ARBA00022527"/>
    </source>
</evidence>
<reference evidence="14" key="1">
    <citation type="journal article" date="2019" name="Int. J. Syst. Evol. Microbiol.">
        <title>The Global Catalogue of Microorganisms (GCM) 10K type strain sequencing project: providing services to taxonomists for standard genome sequencing and annotation.</title>
        <authorList>
            <consortium name="The Broad Institute Genomics Platform"/>
            <consortium name="The Broad Institute Genome Sequencing Center for Infectious Disease"/>
            <person name="Wu L."/>
            <person name="Ma J."/>
        </authorList>
    </citation>
    <scope>NUCLEOTIDE SEQUENCE [LARGE SCALE GENOMIC DNA]</scope>
    <source>
        <strain evidence="14">JCM 17342</strain>
    </source>
</reference>
<evidence type="ECO:0000256" key="5">
    <source>
        <dbReference type="ARBA" id="ARBA00022777"/>
    </source>
</evidence>
<evidence type="ECO:0000259" key="12">
    <source>
        <dbReference type="PROSITE" id="PS51178"/>
    </source>
</evidence>
<evidence type="ECO:0000313" key="13">
    <source>
        <dbReference type="EMBL" id="GAA4006831.1"/>
    </source>
</evidence>
<evidence type="ECO:0000259" key="11">
    <source>
        <dbReference type="PROSITE" id="PS50011"/>
    </source>
</evidence>
<proteinExistence type="predicted"/>
<name>A0ABP7S5H9_9PSEU</name>
<keyword evidence="5 13" id="KW-0418">Kinase</keyword>
<keyword evidence="10" id="KW-0472">Membrane</keyword>